<dbReference type="InterPro" id="IPR004360">
    <property type="entry name" value="Glyas_Fos-R_dOase_dom"/>
</dbReference>
<feature type="domain" description="VOC" evidence="1">
    <location>
        <begin position="3"/>
        <end position="126"/>
    </location>
</feature>
<dbReference type="InterPro" id="IPR029068">
    <property type="entry name" value="Glyas_Bleomycin-R_OHBP_Dase"/>
</dbReference>
<reference evidence="2 3" key="1">
    <citation type="submission" date="2016-07" db="EMBL/GenBank/DDBJ databases">
        <title>Complete genome sequence of the Lentzea guizhouensis DHS C013.</title>
        <authorList>
            <person name="Cao C."/>
        </authorList>
    </citation>
    <scope>NUCLEOTIDE SEQUENCE [LARGE SCALE GENOMIC DNA]</scope>
    <source>
        <strain evidence="2 3">DHS C013</strain>
    </source>
</reference>
<dbReference type="SUPFAM" id="SSF54593">
    <property type="entry name" value="Glyoxalase/Bleomycin resistance protein/Dihydroxybiphenyl dioxygenase"/>
    <property type="match status" value="1"/>
</dbReference>
<dbReference type="InterPro" id="IPR037523">
    <property type="entry name" value="VOC_core"/>
</dbReference>
<gene>
    <name evidence="2" type="ORF">BBK82_37920</name>
</gene>
<sequence>MAQRLFAIMQVADLPRSREFFTAIGLRFDPDFTNDNFASMQVGDAQVILHIESSFEVVTRKRPVDTQDETEAVFGIFVDSRDDVEHIVDRAVSAGGREHSPPWDANFFYQRVFEDLDGHQWEICWVKNAPAS</sequence>
<accession>A0A1B2I034</accession>
<dbReference type="AlphaFoldDB" id="A0A1B2I034"/>
<protein>
    <recommendedName>
        <fullName evidence="1">VOC domain-containing protein</fullName>
    </recommendedName>
</protein>
<evidence type="ECO:0000313" key="3">
    <source>
        <dbReference type="Proteomes" id="UP000093053"/>
    </source>
</evidence>
<evidence type="ECO:0000313" key="2">
    <source>
        <dbReference type="EMBL" id="ANZ43359.1"/>
    </source>
</evidence>
<evidence type="ECO:0000259" key="1">
    <source>
        <dbReference type="PROSITE" id="PS51819"/>
    </source>
</evidence>
<dbReference type="PANTHER" id="PTHR36503">
    <property type="entry name" value="BLR2520 PROTEIN"/>
    <property type="match status" value="1"/>
</dbReference>
<dbReference type="Proteomes" id="UP000093053">
    <property type="component" value="Chromosome"/>
</dbReference>
<dbReference type="EMBL" id="CP016793">
    <property type="protein sequence ID" value="ANZ43359.1"/>
    <property type="molecule type" value="Genomic_DNA"/>
</dbReference>
<organism evidence="2 3">
    <name type="scientific">Lentzea guizhouensis</name>
    <dbReference type="NCBI Taxonomy" id="1586287"/>
    <lineage>
        <taxon>Bacteria</taxon>
        <taxon>Bacillati</taxon>
        <taxon>Actinomycetota</taxon>
        <taxon>Actinomycetes</taxon>
        <taxon>Pseudonocardiales</taxon>
        <taxon>Pseudonocardiaceae</taxon>
        <taxon>Lentzea</taxon>
    </lineage>
</organism>
<dbReference type="PANTHER" id="PTHR36503:SF2">
    <property type="entry name" value="BLR2408 PROTEIN"/>
    <property type="match status" value="1"/>
</dbReference>
<dbReference type="STRING" id="1586287.BBK82_37920"/>
<keyword evidence="3" id="KW-1185">Reference proteome</keyword>
<proteinExistence type="predicted"/>
<dbReference type="KEGG" id="led:BBK82_37920"/>
<dbReference type="PROSITE" id="PS51819">
    <property type="entry name" value="VOC"/>
    <property type="match status" value="1"/>
</dbReference>
<dbReference type="Gene3D" id="3.10.180.10">
    <property type="entry name" value="2,3-Dihydroxybiphenyl 1,2-Dioxygenase, domain 1"/>
    <property type="match status" value="1"/>
</dbReference>
<dbReference type="RefSeq" id="WP_065921681.1">
    <property type="nucleotide sequence ID" value="NZ_CP016793.1"/>
</dbReference>
<name>A0A1B2I034_9PSEU</name>
<dbReference type="Pfam" id="PF00903">
    <property type="entry name" value="Glyoxalase"/>
    <property type="match status" value="1"/>
</dbReference>